<evidence type="ECO:0000313" key="2">
    <source>
        <dbReference type="EMBL" id="VEU40353.1"/>
    </source>
</evidence>
<feature type="compositionally biased region" description="Basic and acidic residues" evidence="1">
    <location>
        <begin position="52"/>
        <end position="75"/>
    </location>
</feature>
<feature type="compositionally biased region" description="Polar residues" evidence="1">
    <location>
        <begin position="368"/>
        <end position="379"/>
    </location>
</feature>
<gene>
    <name evidence="2" type="ORF">PSNMU_V1.4_AUG-EV-PASAV3_0072370</name>
</gene>
<organism evidence="2 3">
    <name type="scientific">Pseudo-nitzschia multistriata</name>
    <dbReference type="NCBI Taxonomy" id="183589"/>
    <lineage>
        <taxon>Eukaryota</taxon>
        <taxon>Sar</taxon>
        <taxon>Stramenopiles</taxon>
        <taxon>Ochrophyta</taxon>
        <taxon>Bacillariophyta</taxon>
        <taxon>Bacillariophyceae</taxon>
        <taxon>Bacillariophycidae</taxon>
        <taxon>Bacillariales</taxon>
        <taxon>Bacillariaceae</taxon>
        <taxon>Pseudo-nitzschia</taxon>
    </lineage>
</organism>
<feature type="region of interest" description="Disordered" evidence="1">
    <location>
        <begin position="290"/>
        <end position="415"/>
    </location>
</feature>
<evidence type="ECO:0000256" key="1">
    <source>
        <dbReference type="SAM" id="MobiDB-lite"/>
    </source>
</evidence>
<feature type="region of interest" description="Disordered" evidence="1">
    <location>
        <begin position="432"/>
        <end position="564"/>
    </location>
</feature>
<sequence length="605" mass="63830">MDVDISRGDKNQSEHDLEKRRDLKSDKKDPKKSKAKSSKESKSSKNGKKSKITKEKPKSNNEKESAEKSKKENVESRSIVSSTLGARNSINRGNSVTFDSIPTAPPVESPGVNAPGVDRGSSPLGGGTPVPTSENRPQNNPANNQFANRPGGTTFDRPTPAPIRQFNNPDLPYLGGSIPRPGSYPATENTSGGVIRAPTLRPTYRRYPTTPPADAPVVTIPVGRPGSYLNPNTDSPTGYPIELTDFPTWSPTTFVPTVSAHPSIDYPFYINQSEESRYIGRPIGSGFSALESLEGTPASKPTGSASSPSEINRGSGSTSGSLGGGTQAPTAVNRNPLQNPANNHNASRPGTGTGFGTPTPAPIRQYTAAPNSPQTTNLNAVHRPLFDEAEEEEVGGALRAPTLRPTYRHYPTRPPVNAAGVFVSELDRPDTYLAVGSSAPSNAPSMPPSEAPSESPTQKPTTSKPSQKPTGPPTLMPTRAPITPEPTVSPTVSPAPTKSPSSGPTESPSGAPSTLAPTPEPTAVPTTFRSTLVRPGTGLGFPTGTPSSLPSDGPSLMPSDIPTESLAKDLPTFYPTIYPTTWWPTTAEMGRKEKTGRRISNDDLE</sequence>
<keyword evidence="3" id="KW-1185">Reference proteome</keyword>
<feature type="compositionally biased region" description="Low complexity" evidence="1">
    <location>
        <begin position="481"/>
        <end position="527"/>
    </location>
</feature>
<dbReference type="EMBL" id="CAACVS010000276">
    <property type="protein sequence ID" value="VEU40353.1"/>
    <property type="molecule type" value="Genomic_DNA"/>
</dbReference>
<dbReference type="Proteomes" id="UP000291116">
    <property type="component" value="Unassembled WGS sequence"/>
</dbReference>
<feature type="compositionally biased region" description="Polar residues" evidence="1">
    <location>
        <begin position="78"/>
        <end position="100"/>
    </location>
</feature>
<feature type="compositionally biased region" description="Low complexity" evidence="1">
    <location>
        <begin position="135"/>
        <end position="149"/>
    </location>
</feature>
<name>A0A448ZE75_9STRA</name>
<dbReference type="PRINTS" id="PR01217">
    <property type="entry name" value="PRICHEXTENSN"/>
</dbReference>
<feature type="compositionally biased region" description="Polar residues" evidence="1">
    <location>
        <begin position="327"/>
        <end position="348"/>
    </location>
</feature>
<feature type="compositionally biased region" description="Polar residues" evidence="1">
    <location>
        <begin position="299"/>
        <end position="312"/>
    </location>
</feature>
<evidence type="ECO:0000313" key="3">
    <source>
        <dbReference type="Proteomes" id="UP000291116"/>
    </source>
</evidence>
<accession>A0A448ZE75</accession>
<reference evidence="2 3" key="1">
    <citation type="submission" date="2019-01" db="EMBL/GenBank/DDBJ databases">
        <authorList>
            <person name="Ferrante I. M."/>
        </authorList>
    </citation>
    <scope>NUCLEOTIDE SEQUENCE [LARGE SCALE GENOMIC DNA]</scope>
    <source>
        <strain evidence="2 3">B856</strain>
    </source>
</reference>
<dbReference type="AlphaFoldDB" id="A0A448ZE75"/>
<proteinExistence type="predicted"/>
<feature type="region of interest" description="Disordered" evidence="1">
    <location>
        <begin position="1"/>
        <end position="175"/>
    </location>
</feature>
<protein>
    <submittedName>
        <fullName evidence="2">Uncharacterized protein</fullName>
    </submittedName>
</protein>
<feature type="compositionally biased region" description="Polar residues" evidence="1">
    <location>
        <begin position="457"/>
        <end position="469"/>
    </location>
</feature>
<feature type="compositionally biased region" description="Basic and acidic residues" evidence="1">
    <location>
        <begin position="1"/>
        <end position="29"/>
    </location>
</feature>